<protein>
    <submittedName>
        <fullName evidence="4">Fic family protein</fullName>
    </submittedName>
</protein>
<dbReference type="RefSeq" id="WP_148741384.1">
    <property type="nucleotide sequence ID" value="NZ_VSTH01000071.1"/>
</dbReference>
<dbReference type="Proteomes" id="UP000324797">
    <property type="component" value="Unassembled WGS sequence"/>
</dbReference>
<evidence type="ECO:0000259" key="3">
    <source>
        <dbReference type="PROSITE" id="PS51459"/>
    </source>
</evidence>
<evidence type="ECO:0000313" key="5">
    <source>
        <dbReference type="Proteomes" id="UP000324797"/>
    </source>
</evidence>
<dbReference type="SUPFAM" id="SSF46785">
    <property type="entry name" value="Winged helix' DNA-binding domain"/>
    <property type="match status" value="1"/>
</dbReference>
<keyword evidence="2" id="KW-0547">Nucleotide-binding</keyword>
<dbReference type="AlphaFoldDB" id="A0A5S4YJG3"/>
<dbReference type="SUPFAM" id="SSF140931">
    <property type="entry name" value="Fic-like"/>
    <property type="match status" value="1"/>
</dbReference>
<dbReference type="InterPro" id="IPR036390">
    <property type="entry name" value="WH_DNA-bd_sf"/>
</dbReference>
<proteinExistence type="predicted"/>
<dbReference type="PANTHER" id="PTHR13504">
    <property type="entry name" value="FIDO DOMAIN-CONTAINING PROTEIN DDB_G0283145"/>
    <property type="match status" value="1"/>
</dbReference>
<dbReference type="Gene3D" id="1.10.10.10">
    <property type="entry name" value="Winged helix-like DNA-binding domain superfamily/Winged helix DNA-binding domain"/>
    <property type="match status" value="1"/>
</dbReference>
<comment type="caution">
    <text evidence="4">The sequence shown here is derived from an EMBL/GenBank/DDBJ whole genome shotgun (WGS) entry which is preliminary data.</text>
</comment>
<dbReference type="InterPro" id="IPR003812">
    <property type="entry name" value="Fido"/>
</dbReference>
<dbReference type="GO" id="GO:0005524">
    <property type="term" value="F:ATP binding"/>
    <property type="evidence" value="ECO:0007669"/>
    <property type="project" value="UniProtKB-KW"/>
</dbReference>
<organism evidence="4 5">
    <name type="scientific">Bradyrhizobium hipponense</name>
    <dbReference type="NCBI Taxonomy" id="2605638"/>
    <lineage>
        <taxon>Bacteria</taxon>
        <taxon>Pseudomonadati</taxon>
        <taxon>Pseudomonadota</taxon>
        <taxon>Alphaproteobacteria</taxon>
        <taxon>Hyphomicrobiales</taxon>
        <taxon>Nitrobacteraceae</taxon>
        <taxon>Bradyrhizobium</taxon>
    </lineage>
</organism>
<dbReference type="Pfam" id="PF13784">
    <property type="entry name" value="Fic_N"/>
    <property type="match status" value="1"/>
</dbReference>
<feature type="active site" evidence="1">
    <location>
        <position position="224"/>
    </location>
</feature>
<keyword evidence="2" id="KW-0067">ATP-binding</keyword>
<dbReference type="Gene3D" id="1.10.3290.10">
    <property type="entry name" value="Fido-like domain"/>
    <property type="match status" value="1"/>
</dbReference>
<feature type="binding site" evidence="2">
    <location>
        <begin position="228"/>
        <end position="235"/>
    </location>
    <ligand>
        <name>ATP</name>
        <dbReference type="ChEBI" id="CHEBI:30616"/>
    </ligand>
</feature>
<dbReference type="InterPro" id="IPR036597">
    <property type="entry name" value="Fido-like_dom_sf"/>
</dbReference>
<name>A0A5S4YJG3_9BRAD</name>
<dbReference type="EMBL" id="VSTH01000071">
    <property type="protein sequence ID" value="TYO64531.1"/>
    <property type="molecule type" value="Genomic_DNA"/>
</dbReference>
<dbReference type="Pfam" id="PF02661">
    <property type="entry name" value="Fic"/>
    <property type="match status" value="1"/>
</dbReference>
<feature type="domain" description="Fido" evidence="3">
    <location>
        <begin position="134"/>
        <end position="285"/>
    </location>
</feature>
<sequence>MKRDQLSHAVRERLKRLPPPFDSHYGVVPLPPPEEGIALGPALARLKAADAALVRIETLAAELKDPYLISRILPRREAVSSSSIEGTNSTLDELLSVEESEDSPQGEAAVQVRDYALALDDFLPRARKEKLELFTTALVQDLHRAVMRGDADYKDKPGDFRERVVWIGGRGDIAYSTYNPTPPADIAPCLEETMKYMRCEGMQAMYQSFIVRMSVAHAHFEAVHPFRDGNGRVGRLLLPLMMAAEGMMPIYLSPYIEAHKTAYYDSLKAAQQRLEWHEAVGFMADAVVGTTDELLRTREALATLGAMWRERRKFRQGSASLRALDVLPHYPVLTVKRLAKLLDITVQAASQAVDQLVERKILVERTGYARNRVFTAPDALSIINRPFGEDPILP</sequence>
<dbReference type="PROSITE" id="PS51459">
    <property type="entry name" value="FIDO"/>
    <property type="match status" value="1"/>
</dbReference>
<dbReference type="PANTHER" id="PTHR13504:SF38">
    <property type="entry name" value="FIDO DOMAIN-CONTAINING PROTEIN"/>
    <property type="match status" value="1"/>
</dbReference>
<dbReference type="InterPro" id="IPR040198">
    <property type="entry name" value="Fido_containing"/>
</dbReference>
<keyword evidence="5" id="KW-1185">Reference proteome</keyword>
<dbReference type="InterPro" id="IPR025758">
    <property type="entry name" value="Fic/DOC_N"/>
</dbReference>
<gene>
    <name evidence="4" type="ORF">FXV83_21445</name>
</gene>
<evidence type="ECO:0000256" key="2">
    <source>
        <dbReference type="PIRSR" id="PIRSR640198-2"/>
    </source>
</evidence>
<evidence type="ECO:0000256" key="1">
    <source>
        <dbReference type="PIRSR" id="PIRSR640198-1"/>
    </source>
</evidence>
<accession>A0A5S4YJG3</accession>
<evidence type="ECO:0000313" key="4">
    <source>
        <dbReference type="EMBL" id="TYO64531.1"/>
    </source>
</evidence>
<feature type="binding site" evidence="2">
    <location>
        <begin position="263"/>
        <end position="264"/>
    </location>
    <ligand>
        <name>ATP</name>
        <dbReference type="ChEBI" id="CHEBI:30616"/>
    </ligand>
</feature>
<reference evidence="4 5" key="1">
    <citation type="submission" date="2019-08" db="EMBL/GenBank/DDBJ databases">
        <title>Bradyrhizobium hipponensis sp. nov., a rhizobium isolated from a Lupinus angustifolius root nodule in Tunisia.</title>
        <authorList>
            <person name="Off K."/>
            <person name="Rejili M."/>
            <person name="Mars M."/>
            <person name="Brachmann A."/>
            <person name="Marin M."/>
        </authorList>
    </citation>
    <scope>NUCLEOTIDE SEQUENCE [LARGE SCALE GENOMIC DNA]</scope>
    <source>
        <strain evidence="5">aSej3</strain>
    </source>
</reference>
<dbReference type="InterPro" id="IPR036388">
    <property type="entry name" value="WH-like_DNA-bd_sf"/>
</dbReference>